<dbReference type="Proteomes" id="UP000263517">
    <property type="component" value="Unassembled WGS sequence"/>
</dbReference>
<protein>
    <submittedName>
        <fullName evidence="3">MerC domain-containing protein</fullName>
    </submittedName>
</protein>
<evidence type="ECO:0000313" key="4">
    <source>
        <dbReference type="Proteomes" id="UP000056090"/>
    </source>
</evidence>
<dbReference type="AlphaFoldDB" id="A0A075P3J0"/>
<reference evidence="3 5" key="2">
    <citation type="journal article" date="2018" name="Nat. Biotechnol.">
        <title>A standardized bacterial taxonomy based on genome phylogeny substantially revises the tree of life.</title>
        <authorList>
            <person name="Parks D.H."/>
            <person name="Chuvochina M."/>
            <person name="Waite D.W."/>
            <person name="Rinke C."/>
            <person name="Skarshewski A."/>
            <person name="Chaumeil P.A."/>
            <person name="Hugenholtz P."/>
        </authorList>
    </citation>
    <scope>NUCLEOTIDE SEQUENCE [LARGE SCALE GENOMIC DNA]</scope>
    <source>
        <strain evidence="3">UBA11978</strain>
    </source>
</reference>
<feature type="transmembrane region" description="Helical" evidence="1">
    <location>
        <begin position="108"/>
        <end position="127"/>
    </location>
</feature>
<evidence type="ECO:0000313" key="3">
    <source>
        <dbReference type="EMBL" id="HAW76429.1"/>
    </source>
</evidence>
<evidence type="ECO:0000313" key="2">
    <source>
        <dbReference type="EMBL" id="AIG00387.1"/>
    </source>
</evidence>
<dbReference type="GO" id="GO:0015097">
    <property type="term" value="F:mercury ion transmembrane transporter activity"/>
    <property type="evidence" value="ECO:0007669"/>
    <property type="project" value="InterPro"/>
</dbReference>
<sequence length="136" mass="14513">MPKFAPKLQTRTDKLAILLSSMCVLHCLLTPILLIAIPSLAGVALLNDETFHRVMLFFVVPSGVLALAIGYSHHQKGGLAISGILGLVVLSSPLWLGHEYLGETGEVVVSVIGSAIIVAVHTVNYRLGKRKPALPQ</sequence>
<keyword evidence="1" id="KW-0472">Membrane</keyword>
<gene>
    <name evidence="3" type="ORF">DCW74_11935</name>
    <name evidence="2" type="ORF">EP13_17805</name>
</gene>
<dbReference type="EMBL" id="CP008849">
    <property type="protein sequence ID" value="AIG00387.1"/>
    <property type="molecule type" value="Genomic_DNA"/>
</dbReference>
<keyword evidence="1" id="KW-1133">Transmembrane helix</keyword>
<reference evidence="2 4" key="1">
    <citation type="submission" date="2014-06" db="EMBL/GenBank/DDBJ databases">
        <title>Genomes of Alteromonas australica, a world apart.</title>
        <authorList>
            <person name="Gonzaga A."/>
            <person name="Lopez-Perez M."/>
            <person name="Rodriguez-Valera F."/>
        </authorList>
    </citation>
    <scope>NUCLEOTIDE SEQUENCE [LARGE SCALE GENOMIC DNA]</scope>
    <source>
        <strain evidence="2 4">H 17</strain>
    </source>
</reference>
<name>A0A075P3J0_9ALTE</name>
<feature type="transmembrane region" description="Helical" evidence="1">
    <location>
        <begin position="51"/>
        <end position="71"/>
    </location>
</feature>
<dbReference type="InterPro" id="IPR004891">
    <property type="entry name" value="Mercury-R_MerC"/>
</dbReference>
<keyword evidence="4" id="KW-1185">Reference proteome</keyword>
<evidence type="ECO:0000313" key="5">
    <source>
        <dbReference type="Proteomes" id="UP000263517"/>
    </source>
</evidence>
<dbReference type="KEGG" id="aal:EP13_17805"/>
<keyword evidence="1" id="KW-0812">Transmembrane</keyword>
<feature type="transmembrane region" description="Helical" evidence="1">
    <location>
        <begin position="15"/>
        <end position="45"/>
    </location>
</feature>
<evidence type="ECO:0000256" key="1">
    <source>
        <dbReference type="SAM" id="Phobius"/>
    </source>
</evidence>
<dbReference type="Proteomes" id="UP000056090">
    <property type="component" value="Chromosome"/>
</dbReference>
<dbReference type="eggNOG" id="ENOG50331HE">
    <property type="taxonomic scope" value="Bacteria"/>
</dbReference>
<accession>A0A075P3J0</accession>
<dbReference type="EMBL" id="DNAN01000427">
    <property type="protein sequence ID" value="HAW76429.1"/>
    <property type="molecule type" value="Genomic_DNA"/>
</dbReference>
<proteinExistence type="predicted"/>
<dbReference type="GO" id="GO:0016020">
    <property type="term" value="C:membrane"/>
    <property type="evidence" value="ECO:0007669"/>
    <property type="project" value="InterPro"/>
</dbReference>
<organism evidence="2 4">
    <name type="scientific">Alteromonas australica</name>
    <dbReference type="NCBI Taxonomy" id="589873"/>
    <lineage>
        <taxon>Bacteria</taxon>
        <taxon>Pseudomonadati</taxon>
        <taxon>Pseudomonadota</taxon>
        <taxon>Gammaproteobacteria</taxon>
        <taxon>Alteromonadales</taxon>
        <taxon>Alteromonadaceae</taxon>
        <taxon>Alteromonas/Salinimonas group</taxon>
        <taxon>Alteromonas</taxon>
    </lineage>
</organism>
<feature type="transmembrane region" description="Helical" evidence="1">
    <location>
        <begin position="78"/>
        <end position="96"/>
    </location>
</feature>
<dbReference type="Pfam" id="PF03203">
    <property type="entry name" value="MerC"/>
    <property type="match status" value="1"/>
</dbReference>